<dbReference type="PANTHER" id="PTHR43371">
    <property type="entry name" value="VITAMIN B12-DEPENDENT RIBONUCLEOTIDE REDUCTASE"/>
    <property type="match status" value="1"/>
</dbReference>
<name>A0A6G3Y1L9_9ACTN</name>
<dbReference type="GO" id="GO:0004748">
    <property type="term" value="F:ribonucleoside-diphosphate reductase activity, thioredoxin disulfide as acceptor"/>
    <property type="evidence" value="ECO:0007669"/>
    <property type="project" value="InterPro"/>
</dbReference>
<keyword evidence="2" id="KW-0846">Cobalamin</keyword>
<gene>
    <name evidence="6" type="ORF">G3M58_97250</name>
</gene>
<dbReference type="InterPro" id="IPR050862">
    <property type="entry name" value="RdRp_reductase_class-2"/>
</dbReference>
<feature type="non-terminal residue" evidence="6">
    <location>
        <position position="90"/>
    </location>
</feature>
<dbReference type="InterPro" id="IPR013678">
    <property type="entry name" value="RNR_2_N"/>
</dbReference>
<evidence type="ECO:0000256" key="4">
    <source>
        <dbReference type="ARBA" id="ARBA00023285"/>
    </source>
</evidence>
<reference evidence="6" key="1">
    <citation type="submission" date="2020-01" db="EMBL/GenBank/DDBJ databases">
        <title>Insect and environment-associated Actinomycetes.</title>
        <authorList>
            <person name="Currrie C."/>
            <person name="Chevrette M."/>
            <person name="Carlson C."/>
            <person name="Stubbendieck R."/>
            <person name="Wendt-Pienkowski E."/>
        </authorList>
    </citation>
    <scope>NUCLEOTIDE SEQUENCE</scope>
    <source>
        <strain evidence="6">SID7499</strain>
    </source>
</reference>
<evidence type="ECO:0000313" key="6">
    <source>
        <dbReference type="EMBL" id="NEE23797.1"/>
    </source>
</evidence>
<dbReference type="GO" id="GO:0031419">
    <property type="term" value="F:cobalamin binding"/>
    <property type="evidence" value="ECO:0007669"/>
    <property type="project" value="UniProtKB-KW"/>
</dbReference>
<sequence>RGAVGTPQRETGLKQLIDRIVKTYRKAGEDNSYFASPADAEIFEHELAYALLHQVFSFNSPVWFNVGTPQPQQVSACFILAVDDSMESIL</sequence>
<dbReference type="Pfam" id="PF08471">
    <property type="entry name" value="Ribonuc_red_2_N"/>
    <property type="match status" value="1"/>
</dbReference>
<keyword evidence="3" id="KW-0560">Oxidoreductase</keyword>
<feature type="domain" description="Ribonucleotide reductase class II vitamin B12-dependent N-terminal" evidence="5">
    <location>
        <begin position="8"/>
        <end position="54"/>
    </location>
</feature>
<comment type="caution">
    <text evidence="6">The sequence shown here is derived from an EMBL/GenBank/DDBJ whole genome shotgun (WGS) entry which is preliminary data.</text>
</comment>
<evidence type="ECO:0000256" key="1">
    <source>
        <dbReference type="ARBA" id="ARBA00001922"/>
    </source>
</evidence>
<comment type="cofactor">
    <cofactor evidence="1">
        <name>adenosylcob(III)alamin</name>
        <dbReference type="ChEBI" id="CHEBI:18408"/>
    </cofactor>
</comment>
<evidence type="ECO:0000259" key="5">
    <source>
        <dbReference type="Pfam" id="PF08471"/>
    </source>
</evidence>
<dbReference type="Gene3D" id="3.20.70.20">
    <property type="match status" value="1"/>
</dbReference>
<protein>
    <recommendedName>
        <fullName evidence="5">Ribonucleotide reductase class II vitamin B12-dependent N-terminal domain-containing protein</fullName>
    </recommendedName>
</protein>
<feature type="non-terminal residue" evidence="6">
    <location>
        <position position="1"/>
    </location>
</feature>
<dbReference type="AlphaFoldDB" id="A0A6G3Y1L9"/>
<organism evidence="6">
    <name type="scientific">Streptomyces sp. SID7499</name>
    <dbReference type="NCBI Taxonomy" id="2706086"/>
    <lineage>
        <taxon>Bacteria</taxon>
        <taxon>Bacillati</taxon>
        <taxon>Actinomycetota</taxon>
        <taxon>Actinomycetes</taxon>
        <taxon>Kitasatosporales</taxon>
        <taxon>Streptomycetaceae</taxon>
        <taxon>Streptomyces</taxon>
    </lineage>
</organism>
<proteinExistence type="predicted"/>
<dbReference type="EMBL" id="JAAGMN010010577">
    <property type="protein sequence ID" value="NEE23797.1"/>
    <property type="molecule type" value="Genomic_DNA"/>
</dbReference>
<evidence type="ECO:0000256" key="2">
    <source>
        <dbReference type="ARBA" id="ARBA00022628"/>
    </source>
</evidence>
<evidence type="ECO:0000256" key="3">
    <source>
        <dbReference type="ARBA" id="ARBA00023002"/>
    </source>
</evidence>
<keyword evidence="4" id="KW-0170">Cobalt</keyword>
<accession>A0A6G3Y1L9</accession>
<dbReference type="PANTHER" id="PTHR43371:SF1">
    <property type="entry name" value="RIBONUCLEOSIDE-DIPHOSPHATE REDUCTASE"/>
    <property type="match status" value="1"/>
</dbReference>
<dbReference type="GO" id="GO:0050897">
    <property type="term" value="F:cobalt ion binding"/>
    <property type="evidence" value="ECO:0007669"/>
    <property type="project" value="InterPro"/>
</dbReference>